<dbReference type="PANTHER" id="PTHR38681">
    <property type="entry name" value="RETROVIRUS-RELATED POL POLYPROTEIN FROM TRANSPOSON 412-LIKE PROTEIN-RELATED"/>
    <property type="match status" value="1"/>
</dbReference>
<evidence type="ECO:0000313" key="2">
    <source>
        <dbReference type="Proteomes" id="UP000887013"/>
    </source>
</evidence>
<keyword evidence="2" id="KW-1185">Reference proteome</keyword>
<dbReference type="InterPro" id="IPR012337">
    <property type="entry name" value="RNaseH-like_sf"/>
</dbReference>
<protein>
    <submittedName>
        <fullName evidence="1">Retrovirus-related Pol polyprotein from transposon 412</fullName>
    </submittedName>
</protein>
<dbReference type="EMBL" id="BMAW01113653">
    <property type="protein sequence ID" value="GFT58196.1"/>
    <property type="molecule type" value="Genomic_DNA"/>
</dbReference>
<gene>
    <name evidence="1" type="primary">POL_969</name>
    <name evidence="1" type="ORF">NPIL_631761</name>
</gene>
<dbReference type="Gene3D" id="3.30.420.10">
    <property type="entry name" value="Ribonuclease H-like superfamily/Ribonuclease H"/>
    <property type="match status" value="1"/>
</dbReference>
<dbReference type="PANTHER" id="PTHR38681:SF1">
    <property type="entry name" value="RETROVIRUS-RELATED POL POLYPROTEIN FROM TRANSPOSON 412-LIKE PROTEIN"/>
    <property type="match status" value="1"/>
</dbReference>
<name>A0A8X6PD03_NEPPI</name>
<reference evidence="1" key="1">
    <citation type="submission" date="2020-08" db="EMBL/GenBank/DDBJ databases">
        <title>Multicomponent nature underlies the extraordinary mechanical properties of spider dragline silk.</title>
        <authorList>
            <person name="Kono N."/>
            <person name="Nakamura H."/>
            <person name="Mori M."/>
            <person name="Yoshida Y."/>
            <person name="Ohtoshi R."/>
            <person name="Malay A.D."/>
            <person name="Moran D.A.P."/>
            <person name="Tomita M."/>
            <person name="Numata K."/>
            <person name="Arakawa K."/>
        </authorList>
    </citation>
    <scope>NUCLEOTIDE SEQUENCE</scope>
</reference>
<accession>A0A8X6PD03</accession>
<comment type="caution">
    <text evidence="1">The sequence shown here is derived from an EMBL/GenBank/DDBJ whole genome shotgun (WGS) entry which is preliminary data.</text>
</comment>
<dbReference type="GO" id="GO:0003676">
    <property type="term" value="F:nucleic acid binding"/>
    <property type="evidence" value="ECO:0007669"/>
    <property type="project" value="InterPro"/>
</dbReference>
<dbReference type="AlphaFoldDB" id="A0A8X6PD03"/>
<dbReference type="InterPro" id="IPR036397">
    <property type="entry name" value="RNaseH_sf"/>
</dbReference>
<dbReference type="SUPFAM" id="SSF53098">
    <property type="entry name" value="Ribonuclease H-like"/>
    <property type="match status" value="1"/>
</dbReference>
<organism evidence="1 2">
    <name type="scientific">Nephila pilipes</name>
    <name type="common">Giant wood spider</name>
    <name type="synonym">Nephila maculata</name>
    <dbReference type="NCBI Taxonomy" id="299642"/>
    <lineage>
        <taxon>Eukaryota</taxon>
        <taxon>Metazoa</taxon>
        <taxon>Ecdysozoa</taxon>
        <taxon>Arthropoda</taxon>
        <taxon>Chelicerata</taxon>
        <taxon>Arachnida</taxon>
        <taxon>Araneae</taxon>
        <taxon>Araneomorphae</taxon>
        <taxon>Entelegynae</taxon>
        <taxon>Araneoidea</taxon>
        <taxon>Nephilidae</taxon>
        <taxon>Nephila</taxon>
    </lineage>
</organism>
<proteinExistence type="predicted"/>
<dbReference type="Proteomes" id="UP000887013">
    <property type="component" value="Unassembled WGS sequence"/>
</dbReference>
<sequence length="100" mass="11551">MLFTNRIHTIAYHPITNGIVERFHRHLKSSIKAYENAQWTDILPIGLLGIHTTVKGDIKASCLNCCTEQPSNFLVICWKHLFFHYAMTSLMIVFETQCAR</sequence>
<dbReference type="OrthoDB" id="6428550at2759"/>
<evidence type="ECO:0000313" key="1">
    <source>
        <dbReference type="EMBL" id="GFT58196.1"/>
    </source>
</evidence>